<dbReference type="InterPro" id="IPR041694">
    <property type="entry name" value="ADH_N_2"/>
</dbReference>
<feature type="domain" description="Enoyl reductase (ER)" evidence="2">
    <location>
        <begin position="18"/>
        <end position="335"/>
    </location>
</feature>
<dbReference type="CDD" id="cd05288">
    <property type="entry name" value="PGDH"/>
    <property type="match status" value="1"/>
</dbReference>
<dbReference type="Gene3D" id="3.40.50.720">
    <property type="entry name" value="NAD(P)-binding Rossmann-like Domain"/>
    <property type="match status" value="1"/>
</dbReference>
<name>A0A444MBD0_9RHOB</name>
<dbReference type="SUPFAM" id="SSF50129">
    <property type="entry name" value="GroES-like"/>
    <property type="match status" value="1"/>
</dbReference>
<dbReference type="Pfam" id="PF16884">
    <property type="entry name" value="ADH_N_2"/>
    <property type="match status" value="1"/>
</dbReference>
<dbReference type="GO" id="GO:0016628">
    <property type="term" value="F:oxidoreductase activity, acting on the CH-CH group of donors, NAD or NADP as acceptor"/>
    <property type="evidence" value="ECO:0007669"/>
    <property type="project" value="InterPro"/>
</dbReference>
<dbReference type="SUPFAM" id="SSF51735">
    <property type="entry name" value="NAD(P)-binding Rossmann-fold domains"/>
    <property type="match status" value="1"/>
</dbReference>
<gene>
    <name evidence="3" type="ORF">EP867_09965</name>
</gene>
<dbReference type="Proteomes" id="UP000287168">
    <property type="component" value="Unassembled WGS sequence"/>
</dbReference>
<dbReference type="AlphaFoldDB" id="A0A444MBD0"/>
<evidence type="ECO:0000313" key="3">
    <source>
        <dbReference type="EMBL" id="RWY41033.1"/>
    </source>
</evidence>
<dbReference type="InterPro" id="IPR045010">
    <property type="entry name" value="MDR_fam"/>
</dbReference>
<proteinExistence type="predicted"/>
<dbReference type="OrthoDB" id="9805663at2"/>
<dbReference type="InterPro" id="IPR020843">
    <property type="entry name" value="ER"/>
</dbReference>
<dbReference type="SMART" id="SM00829">
    <property type="entry name" value="PKS_ER"/>
    <property type="match status" value="1"/>
</dbReference>
<evidence type="ECO:0000313" key="4">
    <source>
        <dbReference type="Proteomes" id="UP000287168"/>
    </source>
</evidence>
<comment type="caution">
    <text evidence="3">The sequence shown here is derived from an EMBL/GenBank/DDBJ whole genome shotgun (WGS) entry which is preliminary data.</text>
</comment>
<evidence type="ECO:0000259" key="2">
    <source>
        <dbReference type="SMART" id="SM00829"/>
    </source>
</evidence>
<dbReference type="InterPro" id="IPR036291">
    <property type="entry name" value="NAD(P)-bd_dom_sf"/>
</dbReference>
<dbReference type="FunFam" id="3.40.50.720:FF:000121">
    <property type="entry name" value="Prostaglandin reductase 2"/>
    <property type="match status" value="1"/>
</dbReference>
<dbReference type="RefSeq" id="WP_128488717.1">
    <property type="nucleotide sequence ID" value="NZ_JBHLXB010000159.1"/>
</dbReference>
<dbReference type="Pfam" id="PF00107">
    <property type="entry name" value="ADH_zinc_N"/>
    <property type="match status" value="1"/>
</dbReference>
<keyword evidence="4" id="KW-1185">Reference proteome</keyword>
<dbReference type="InterPro" id="IPR013149">
    <property type="entry name" value="ADH-like_C"/>
</dbReference>
<dbReference type="InterPro" id="IPR011032">
    <property type="entry name" value="GroES-like_sf"/>
</dbReference>
<accession>A0A444MBD0</accession>
<sequence>MTRSRELHLVARPTGLPGPEVYHMAERDLPRPVQGEILVQIRWLSLDPYMRGRMNDAKSYVEPFRLNAPLDGGVIAEVMESHDPGFEAGDLVLAHGPWAEYAVLKAAGAQKLPRGSRVPPQAWLSVLGMPGMTAWTGLNRIAEAKAGETILVSSAAGAVGSLAAQLAREKGLRVIGVAGGADKCAQAVAEFGCDLCLDHRGKEARELSKEIAEAAPHGVDIYFENVGGTTLQAVLPRMNTFGRIALCGAIAWYNDPASAPPASHIWMPIIQKRLRVEGFIVSDHAAHRGAFFDEVLPLVEAGKILWHETVANGLEAAPEAFAGLLQGKNTGKQLVRIS</sequence>
<protein>
    <submittedName>
        <fullName evidence="3">NADP-dependent oxidoreductase</fullName>
    </submittedName>
</protein>
<organism evidence="3 4">
    <name type="scientific">Falsigemmobacter intermedius</name>
    <dbReference type="NCBI Taxonomy" id="1553448"/>
    <lineage>
        <taxon>Bacteria</taxon>
        <taxon>Pseudomonadati</taxon>
        <taxon>Pseudomonadota</taxon>
        <taxon>Alphaproteobacteria</taxon>
        <taxon>Rhodobacterales</taxon>
        <taxon>Paracoccaceae</taxon>
        <taxon>Falsigemmobacter</taxon>
    </lineage>
</organism>
<dbReference type="Gene3D" id="3.90.180.10">
    <property type="entry name" value="Medium-chain alcohol dehydrogenases, catalytic domain"/>
    <property type="match status" value="1"/>
</dbReference>
<keyword evidence="1" id="KW-0560">Oxidoreductase</keyword>
<evidence type="ECO:0000256" key="1">
    <source>
        <dbReference type="ARBA" id="ARBA00023002"/>
    </source>
</evidence>
<dbReference type="PANTHER" id="PTHR43205:SF7">
    <property type="entry name" value="PROSTAGLANDIN REDUCTASE 1"/>
    <property type="match status" value="1"/>
</dbReference>
<reference evidence="3 4" key="1">
    <citation type="journal article" date="2015" name="Int. J. Syst. Evol. Microbiol.">
        <title>Gemmobacter intermedius sp. nov., isolated from a white stork (Ciconia ciconia).</title>
        <authorList>
            <person name="Kampfer P."/>
            <person name="Jerzak L."/>
            <person name="Wilharm G."/>
            <person name="Golke J."/>
            <person name="Busse H.J."/>
            <person name="Glaeser S.P."/>
        </authorList>
    </citation>
    <scope>NUCLEOTIDE SEQUENCE [LARGE SCALE GENOMIC DNA]</scope>
    <source>
        <strain evidence="3 4">119/4</strain>
    </source>
</reference>
<dbReference type="EMBL" id="SBLC01000012">
    <property type="protein sequence ID" value="RWY41033.1"/>
    <property type="molecule type" value="Genomic_DNA"/>
</dbReference>
<dbReference type="PANTHER" id="PTHR43205">
    <property type="entry name" value="PROSTAGLANDIN REDUCTASE"/>
    <property type="match status" value="1"/>
</dbReference>